<keyword evidence="3" id="KW-1185">Reference proteome</keyword>
<feature type="compositionally biased region" description="Basic and acidic residues" evidence="1">
    <location>
        <begin position="8"/>
        <end position="29"/>
    </location>
</feature>
<feature type="region of interest" description="Disordered" evidence="1">
    <location>
        <begin position="190"/>
        <end position="230"/>
    </location>
</feature>
<evidence type="ECO:0000256" key="1">
    <source>
        <dbReference type="SAM" id="MobiDB-lite"/>
    </source>
</evidence>
<evidence type="ECO:0000313" key="2">
    <source>
        <dbReference type="EMBL" id="TFK52079.1"/>
    </source>
</evidence>
<feature type="region of interest" description="Disordered" evidence="1">
    <location>
        <begin position="105"/>
        <end position="134"/>
    </location>
</feature>
<dbReference type="AlphaFoldDB" id="A0A5C3N2W9"/>
<evidence type="ECO:0000313" key="3">
    <source>
        <dbReference type="Proteomes" id="UP000305948"/>
    </source>
</evidence>
<accession>A0A5C3N2W9</accession>
<feature type="region of interest" description="Disordered" evidence="1">
    <location>
        <begin position="63"/>
        <end position="87"/>
    </location>
</feature>
<organism evidence="2 3">
    <name type="scientific">Heliocybe sulcata</name>
    <dbReference type="NCBI Taxonomy" id="5364"/>
    <lineage>
        <taxon>Eukaryota</taxon>
        <taxon>Fungi</taxon>
        <taxon>Dikarya</taxon>
        <taxon>Basidiomycota</taxon>
        <taxon>Agaricomycotina</taxon>
        <taxon>Agaricomycetes</taxon>
        <taxon>Gloeophyllales</taxon>
        <taxon>Gloeophyllaceae</taxon>
        <taxon>Heliocybe</taxon>
    </lineage>
</organism>
<gene>
    <name evidence="2" type="ORF">OE88DRAFT_1503166</name>
</gene>
<protein>
    <submittedName>
        <fullName evidence="2">Uncharacterized protein</fullName>
    </submittedName>
</protein>
<feature type="compositionally biased region" description="Basic residues" evidence="1">
    <location>
        <begin position="191"/>
        <end position="203"/>
    </location>
</feature>
<feature type="compositionally biased region" description="Basic residues" evidence="1">
    <location>
        <begin position="107"/>
        <end position="116"/>
    </location>
</feature>
<proteinExistence type="predicted"/>
<reference evidence="2 3" key="1">
    <citation type="journal article" date="2019" name="Nat. Ecol. Evol.">
        <title>Megaphylogeny resolves global patterns of mushroom evolution.</title>
        <authorList>
            <person name="Varga T."/>
            <person name="Krizsan K."/>
            <person name="Foldi C."/>
            <person name="Dima B."/>
            <person name="Sanchez-Garcia M."/>
            <person name="Sanchez-Ramirez S."/>
            <person name="Szollosi G.J."/>
            <person name="Szarkandi J.G."/>
            <person name="Papp V."/>
            <person name="Albert L."/>
            <person name="Andreopoulos W."/>
            <person name="Angelini C."/>
            <person name="Antonin V."/>
            <person name="Barry K.W."/>
            <person name="Bougher N.L."/>
            <person name="Buchanan P."/>
            <person name="Buyck B."/>
            <person name="Bense V."/>
            <person name="Catcheside P."/>
            <person name="Chovatia M."/>
            <person name="Cooper J."/>
            <person name="Damon W."/>
            <person name="Desjardin D."/>
            <person name="Finy P."/>
            <person name="Geml J."/>
            <person name="Haridas S."/>
            <person name="Hughes K."/>
            <person name="Justo A."/>
            <person name="Karasinski D."/>
            <person name="Kautmanova I."/>
            <person name="Kiss B."/>
            <person name="Kocsube S."/>
            <person name="Kotiranta H."/>
            <person name="LaButti K.M."/>
            <person name="Lechner B.E."/>
            <person name="Liimatainen K."/>
            <person name="Lipzen A."/>
            <person name="Lukacs Z."/>
            <person name="Mihaltcheva S."/>
            <person name="Morgado L.N."/>
            <person name="Niskanen T."/>
            <person name="Noordeloos M.E."/>
            <person name="Ohm R.A."/>
            <person name="Ortiz-Santana B."/>
            <person name="Ovrebo C."/>
            <person name="Racz N."/>
            <person name="Riley R."/>
            <person name="Savchenko A."/>
            <person name="Shiryaev A."/>
            <person name="Soop K."/>
            <person name="Spirin V."/>
            <person name="Szebenyi C."/>
            <person name="Tomsovsky M."/>
            <person name="Tulloss R.E."/>
            <person name="Uehling J."/>
            <person name="Grigoriev I.V."/>
            <person name="Vagvolgyi C."/>
            <person name="Papp T."/>
            <person name="Martin F.M."/>
            <person name="Miettinen O."/>
            <person name="Hibbett D.S."/>
            <person name="Nagy L.G."/>
        </authorList>
    </citation>
    <scope>NUCLEOTIDE SEQUENCE [LARGE SCALE GENOMIC DNA]</scope>
    <source>
        <strain evidence="2 3">OMC1185</strain>
    </source>
</reference>
<dbReference type="EMBL" id="ML213510">
    <property type="protein sequence ID" value="TFK52079.1"/>
    <property type="molecule type" value="Genomic_DNA"/>
</dbReference>
<sequence length="230" mass="24789">MLLVNKSRRQDVPRGTSIRRDIDEQRDKTGDDAERLYIDVTDAGVERTREGVASVTVVETGQGQRAVDAKEPSRMRAAGRGGSLATSLAGTRSVPTLMSAGCAVGRRGARTRHSGPVRRTSMRGVNAKRRGEEASIRPEFDVSGLRSPASRSENETLWPRRRTSMRGVNAKHRGGLAGSRAVPTLMSAGAVRRRGARTRHSGLGRRASMRGVNAKRRGGLAGSRPVPSLM</sequence>
<name>A0A5C3N2W9_9AGAM</name>
<feature type="region of interest" description="Disordered" evidence="1">
    <location>
        <begin position="1"/>
        <end position="29"/>
    </location>
</feature>
<dbReference type="Proteomes" id="UP000305948">
    <property type="component" value="Unassembled WGS sequence"/>
</dbReference>